<reference evidence="1" key="2">
    <citation type="submission" date="2024-03" db="EMBL/GenBank/DDBJ databases">
        <title>The Genome Sequence of Enterococcus sp. DIV0205d.</title>
        <authorList>
            <consortium name="The Broad Institute Genomics Platform"/>
            <consortium name="The Broad Institute Microbial Omics Core"/>
            <consortium name="The Broad Institute Genomic Center for Infectious Diseases"/>
            <person name="Earl A."/>
            <person name="Manson A."/>
            <person name="Gilmore M."/>
            <person name="Schwartman J."/>
            <person name="Shea T."/>
            <person name="Abouelleil A."/>
            <person name="Cao P."/>
            <person name="Chapman S."/>
            <person name="Cusick C."/>
            <person name="Young S."/>
            <person name="Neafsey D."/>
            <person name="Nusbaum C."/>
            <person name="Birren B."/>
        </authorList>
    </citation>
    <scope>NUCLEOTIDE SEQUENCE</scope>
    <source>
        <strain evidence="1">7F3_DIV0205</strain>
    </source>
</reference>
<dbReference type="Pfam" id="PF10004">
    <property type="entry name" value="DUF2247"/>
    <property type="match status" value="1"/>
</dbReference>
<evidence type="ECO:0000313" key="1">
    <source>
        <dbReference type="EMBL" id="WYJ99208.1"/>
    </source>
</evidence>
<evidence type="ECO:0000313" key="2">
    <source>
        <dbReference type="Proteomes" id="UP000194948"/>
    </source>
</evidence>
<organism evidence="1 2">
    <name type="scientific">Candidatus Enterococcus palustris</name>
    <dbReference type="NCBI Taxonomy" id="1834189"/>
    <lineage>
        <taxon>Bacteria</taxon>
        <taxon>Bacillati</taxon>
        <taxon>Bacillota</taxon>
        <taxon>Bacilli</taxon>
        <taxon>Lactobacillales</taxon>
        <taxon>Enterococcaceae</taxon>
        <taxon>Enterococcus</taxon>
    </lineage>
</organism>
<proteinExistence type="predicted"/>
<name>A0AAQ3W6M6_9ENTE</name>
<keyword evidence="2" id="KW-1185">Reference proteome</keyword>
<gene>
    <name evidence="1" type="ORF">A5821_000285</name>
</gene>
<sequence>MNLADLKNRQITYDWKTIYVGIIENYFDVNIISDYAIELI</sequence>
<dbReference type="InterPro" id="IPR016630">
    <property type="entry name" value="UCP015278"/>
</dbReference>
<protein>
    <submittedName>
        <fullName evidence="1">Uncharacterized protein</fullName>
    </submittedName>
</protein>
<dbReference type="EMBL" id="CP147244">
    <property type="protein sequence ID" value="WYJ99208.1"/>
    <property type="molecule type" value="Genomic_DNA"/>
</dbReference>
<dbReference type="Proteomes" id="UP000194948">
    <property type="component" value="Chromosome"/>
</dbReference>
<reference evidence="1" key="1">
    <citation type="submission" date="2017-05" db="EMBL/GenBank/DDBJ databases">
        <authorList>
            <consortium name="The Broad Institute Genomics Platform"/>
            <consortium name="The Broad Institute Genomic Center for Infectious Diseases"/>
            <person name="Earl A."/>
            <person name="Manson A."/>
            <person name="Schwartman J."/>
            <person name="Gilmore M."/>
            <person name="Abouelleil A."/>
            <person name="Cao P."/>
            <person name="Chapman S."/>
            <person name="Cusick C."/>
            <person name="Shea T."/>
            <person name="Young S."/>
            <person name="Neafsey D."/>
            <person name="Nusbaum C."/>
            <person name="Birren B."/>
        </authorList>
    </citation>
    <scope>NUCLEOTIDE SEQUENCE</scope>
    <source>
        <strain evidence="1">7F3_DIV0205</strain>
    </source>
</reference>
<accession>A0AAQ3W6M6</accession>
<dbReference type="AlphaFoldDB" id="A0AAQ3W6M6"/>